<dbReference type="PANTHER" id="PTHR21027">
    <property type="entry name" value="TRNA-SPLICING ENDONUCLEASE SUBUNIT SEN54"/>
    <property type="match status" value="1"/>
</dbReference>
<name>B8C457_THAPS</name>
<feature type="compositionally biased region" description="Basic and acidic residues" evidence="1">
    <location>
        <begin position="245"/>
        <end position="259"/>
    </location>
</feature>
<sequence length="408" mass="44338">MSESNGGDGSVTVCGDSTLPWGRYIPPSAQDATHSPSPPPSDGDNILEVEMFPEKKHDGYIQIIDSKGKAFPCAFSRPIGSVTELVVSKKRKNPGGESGGDNGVDGEQEETYEEVTEQKRTISEQRLHPEEGLFLQMRGLFRIESQPTSSEAATKEQTMDATMSTQQLFSTMLPECNIPLAAYLAFAHLRSQGYILIRYSDKRIELLSALIPRGVKHTEASSEDLEGDKDDTQGDDEREDETNDDKEGVVDASKIREGDGIVPTSTSDDRSVWNRKNRTKLSDDVATASPPSVVSLEGWSRSVHNDSEETANPRLAYYAYNPNARFRRSNPGLPNFGVAILPYYSGDGQGPTFEVLASLVSSCKVEPTQDGIDRGNMPLRLLTVADGGAVVVFGATKGEVPSINSPKS</sequence>
<dbReference type="PANTHER" id="PTHR21027:SF1">
    <property type="entry name" value="TRNA-SPLICING ENDONUCLEASE SUBUNIT SEN54"/>
    <property type="match status" value="1"/>
</dbReference>
<reference evidence="2 3" key="1">
    <citation type="journal article" date="2004" name="Science">
        <title>The genome of the diatom Thalassiosira pseudonana: ecology, evolution, and metabolism.</title>
        <authorList>
            <person name="Armbrust E.V."/>
            <person name="Berges J.A."/>
            <person name="Bowler C."/>
            <person name="Green B.R."/>
            <person name="Martinez D."/>
            <person name="Putnam N.H."/>
            <person name="Zhou S."/>
            <person name="Allen A.E."/>
            <person name="Apt K.E."/>
            <person name="Bechner M."/>
            <person name="Brzezinski M.A."/>
            <person name="Chaal B.K."/>
            <person name="Chiovitti A."/>
            <person name="Davis A.K."/>
            <person name="Demarest M.S."/>
            <person name="Detter J.C."/>
            <person name="Glavina T."/>
            <person name="Goodstein D."/>
            <person name="Hadi M.Z."/>
            <person name="Hellsten U."/>
            <person name="Hildebrand M."/>
            <person name="Jenkins B.D."/>
            <person name="Jurka J."/>
            <person name="Kapitonov V.V."/>
            <person name="Kroger N."/>
            <person name="Lau W.W."/>
            <person name="Lane T.W."/>
            <person name="Larimer F.W."/>
            <person name="Lippmeier J.C."/>
            <person name="Lucas S."/>
            <person name="Medina M."/>
            <person name="Montsant A."/>
            <person name="Obornik M."/>
            <person name="Parker M.S."/>
            <person name="Palenik B."/>
            <person name="Pazour G.J."/>
            <person name="Richardson P.M."/>
            <person name="Rynearson T.A."/>
            <person name="Saito M.A."/>
            <person name="Schwartz D.C."/>
            <person name="Thamatrakoln K."/>
            <person name="Valentin K."/>
            <person name="Vardi A."/>
            <person name="Wilkerson F.P."/>
            <person name="Rokhsar D.S."/>
        </authorList>
    </citation>
    <scope>NUCLEOTIDE SEQUENCE [LARGE SCALE GENOMIC DNA]</scope>
    <source>
        <strain evidence="2 3">CCMP1335</strain>
    </source>
</reference>
<dbReference type="GO" id="GO:0000379">
    <property type="term" value="P:tRNA-type intron splice site recognition and cleavage"/>
    <property type="evidence" value="ECO:0000318"/>
    <property type="project" value="GO_Central"/>
</dbReference>
<keyword evidence="3" id="KW-1185">Reference proteome</keyword>
<feature type="region of interest" description="Disordered" evidence="1">
    <location>
        <begin position="90"/>
        <end position="112"/>
    </location>
</feature>
<dbReference type="STRING" id="35128.B8C457"/>
<dbReference type="GO" id="GO:0000214">
    <property type="term" value="C:tRNA-intron endonuclease complex"/>
    <property type="evidence" value="ECO:0000318"/>
    <property type="project" value="GO_Central"/>
</dbReference>
<evidence type="ECO:0000313" key="2">
    <source>
        <dbReference type="EMBL" id="EED91271.1"/>
    </source>
</evidence>
<accession>B8C457</accession>
<dbReference type="AlphaFoldDB" id="B8C457"/>
<reference evidence="2 3" key="2">
    <citation type="journal article" date="2008" name="Nature">
        <title>The Phaeodactylum genome reveals the evolutionary history of diatom genomes.</title>
        <authorList>
            <person name="Bowler C."/>
            <person name="Allen A.E."/>
            <person name="Badger J.H."/>
            <person name="Grimwood J."/>
            <person name="Jabbari K."/>
            <person name="Kuo A."/>
            <person name="Maheswari U."/>
            <person name="Martens C."/>
            <person name="Maumus F."/>
            <person name="Otillar R.P."/>
            <person name="Rayko E."/>
            <person name="Salamov A."/>
            <person name="Vandepoele K."/>
            <person name="Beszteri B."/>
            <person name="Gruber A."/>
            <person name="Heijde M."/>
            <person name="Katinka M."/>
            <person name="Mock T."/>
            <person name="Valentin K."/>
            <person name="Verret F."/>
            <person name="Berges J.A."/>
            <person name="Brownlee C."/>
            <person name="Cadoret J.P."/>
            <person name="Chiovitti A."/>
            <person name="Choi C.J."/>
            <person name="Coesel S."/>
            <person name="De Martino A."/>
            <person name="Detter J.C."/>
            <person name="Durkin C."/>
            <person name="Falciatore A."/>
            <person name="Fournet J."/>
            <person name="Haruta M."/>
            <person name="Huysman M.J."/>
            <person name="Jenkins B.D."/>
            <person name="Jiroutova K."/>
            <person name="Jorgensen R.E."/>
            <person name="Joubert Y."/>
            <person name="Kaplan A."/>
            <person name="Kroger N."/>
            <person name="Kroth P.G."/>
            <person name="La Roche J."/>
            <person name="Lindquist E."/>
            <person name="Lommer M."/>
            <person name="Martin-Jezequel V."/>
            <person name="Lopez P.J."/>
            <person name="Lucas S."/>
            <person name="Mangogna M."/>
            <person name="McGinnis K."/>
            <person name="Medlin L.K."/>
            <person name="Montsant A."/>
            <person name="Oudot-Le Secq M.P."/>
            <person name="Napoli C."/>
            <person name="Obornik M."/>
            <person name="Parker M.S."/>
            <person name="Petit J.L."/>
            <person name="Porcel B.M."/>
            <person name="Poulsen N."/>
            <person name="Robison M."/>
            <person name="Rychlewski L."/>
            <person name="Rynearson T.A."/>
            <person name="Schmutz J."/>
            <person name="Shapiro H."/>
            <person name="Siaut M."/>
            <person name="Stanley M."/>
            <person name="Sussman M.R."/>
            <person name="Taylor A.R."/>
            <person name="Vardi A."/>
            <person name="von Dassow P."/>
            <person name="Vyverman W."/>
            <person name="Willis A."/>
            <person name="Wyrwicz L.S."/>
            <person name="Rokhsar D.S."/>
            <person name="Weissenbach J."/>
            <person name="Armbrust E.V."/>
            <person name="Green B.R."/>
            <person name="Van de Peer Y."/>
            <person name="Grigoriev I.V."/>
        </authorList>
    </citation>
    <scope>NUCLEOTIDE SEQUENCE [LARGE SCALE GENOMIC DNA]</scope>
    <source>
        <strain evidence="2 3">CCMP1335</strain>
    </source>
</reference>
<dbReference type="RefSeq" id="XP_002291164.1">
    <property type="nucleotide sequence ID" value="XM_002291128.1"/>
</dbReference>
<evidence type="ECO:0000256" key="1">
    <source>
        <dbReference type="SAM" id="MobiDB-lite"/>
    </source>
</evidence>
<dbReference type="OMA" id="ILEVEMF"/>
<gene>
    <name evidence="2" type="ORF">THAPSDRAFT_6380</name>
</gene>
<dbReference type="EMBL" id="CM000643">
    <property type="protein sequence ID" value="EED91271.1"/>
    <property type="molecule type" value="Genomic_DNA"/>
</dbReference>
<dbReference type="Proteomes" id="UP000001449">
    <property type="component" value="Chromosome 6"/>
</dbReference>
<proteinExistence type="predicted"/>
<dbReference type="PaxDb" id="35128-Thaps6380"/>
<dbReference type="KEGG" id="tps:THAPSDRAFT_6380"/>
<feature type="compositionally biased region" description="Acidic residues" evidence="1">
    <location>
        <begin position="221"/>
        <end position="244"/>
    </location>
</feature>
<dbReference type="InterPro" id="IPR024337">
    <property type="entry name" value="tRNA_splic_suSen54"/>
</dbReference>
<dbReference type="HOGENOM" id="CLU_675286_0_0_1"/>
<feature type="region of interest" description="Disordered" evidence="1">
    <location>
        <begin position="1"/>
        <end position="46"/>
    </location>
</feature>
<evidence type="ECO:0008006" key="4">
    <source>
        <dbReference type="Google" id="ProtNLM"/>
    </source>
</evidence>
<dbReference type="GeneID" id="7453301"/>
<evidence type="ECO:0000313" key="3">
    <source>
        <dbReference type="Proteomes" id="UP000001449"/>
    </source>
</evidence>
<dbReference type="eggNOG" id="ENOG502RWNE">
    <property type="taxonomic scope" value="Eukaryota"/>
</dbReference>
<dbReference type="InParanoid" id="B8C457"/>
<feature type="region of interest" description="Disordered" evidence="1">
    <location>
        <begin position="216"/>
        <end position="275"/>
    </location>
</feature>
<organism evidence="2 3">
    <name type="scientific">Thalassiosira pseudonana</name>
    <name type="common">Marine diatom</name>
    <name type="synonym">Cyclotella nana</name>
    <dbReference type="NCBI Taxonomy" id="35128"/>
    <lineage>
        <taxon>Eukaryota</taxon>
        <taxon>Sar</taxon>
        <taxon>Stramenopiles</taxon>
        <taxon>Ochrophyta</taxon>
        <taxon>Bacillariophyta</taxon>
        <taxon>Coscinodiscophyceae</taxon>
        <taxon>Thalassiosirophycidae</taxon>
        <taxon>Thalassiosirales</taxon>
        <taxon>Thalassiosiraceae</taxon>
        <taxon>Thalassiosira</taxon>
    </lineage>
</organism>
<protein>
    <recommendedName>
        <fullName evidence="4">tRNA-splicing endonuclease subunit Sen54 N-terminal domain-containing protein</fullName>
    </recommendedName>
</protein>